<evidence type="ECO:0000256" key="2">
    <source>
        <dbReference type="SAM" id="MobiDB-lite"/>
    </source>
</evidence>
<keyword evidence="5" id="KW-1185">Reference proteome</keyword>
<organism evidence="4 5">
    <name type="scientific">Pavo cristatus</name>
    <name type="common">Indian peafowl</name>
    <name type="synonym">Blue peafowl</name>
    <dbReference type="NCBI Taxonomy" id="9049"/>
    <lineage>
        <taxon>Eukaryota</taxon>
        <taxon>Metazoa</taxon>
        <taxon>Chordata</taxon>
        <taxon>Craniata</taxon>
        <taxon>Vertebrata</taxon>
        <taxon>Euteleostomi</taxon>
        <taxon>Archelosauria</taxon>
        <taxon>Archosauria</taxon>
        <taxon>Dinosauria</taxon>
        <taxon>Saurischia</taxon>
        <taxon>Theropoda</taxon>
        <taxon>Coelurosauria</taxon>
        <taxon>Aves</taxon>
        <taxon>Neognathae</taxon>
        <taxon>Galloanserae</taxon>
        <taxon>Galliformes</taxon>
        <taxon>Phasianidae</taxon>
        <taxon>Phasianinae</taxon>
        <taxon>Pavo</taxon>
    </lineage>
</organism>
<keyword evidence="3" id="KW-0472">Membrane</keyword>
<dbReference type="Pfam" id="PF15388">
    <property type="entry name" value="FAM117"/>
    <property type="match status" value="1"/>
</dbReference>
<evidence type="ECO:0008006" key="6">
    <source>
        <dbReference type="Google" id="ProtNLM"/>
    </source>
</evidence>
<dbReference type="Ensembl" id="ENSPSTT00000018395.1">
    <property type="protein sequence ID" value="ENSPSTP00000017549.1"/>
    <property type="gene ID" value="ENSPSTG00000012539.1"/>
</dbReference>
<evidence type="ECO:0000313" key="5">
    <source>
        <dbReference type="Proteomes" id="UP000694428"/>
    </source>
</evidence>
<proteinExistence type="predicted"/>
<feature type="region of interest" description="Disordered" evidence="2">
    <location>
        <begin position="60"/>
        <end position="146"/>
    </location>
</feature>
<feature type="compositionally biased region" description="Polar residues" evidence="2">
    <location>
        <begin position="67"/>
        <end position="84"/>
    </location>
</feature>
<dbReference type="AlphaFoldDB" id="A0A8C9FLS3"/>
<reference evidence="4" key="2">
    <citation type="submission" date="2025-09" db="UniProtKB">
        <authorList>
            <consortium name="Ensembl"/>
        </authorList>
    </citation>
    <scope>IDENTIFICATION</scope>
</reference>
<evidence type="ECO:0000256" key="1">
    <source>
        <dbReference type="ARBA" id="ARBA00022553"/>
    </source>
</evidence>
<accession>A0A8C9FLS3</accession>
<dbReference type="PANTHER" id="PTHR14972">
    <property type="entry name" value="AGAP011572-PA"/>
    <property type="match status" value="1"/>
</dbReference>
<reference evidence="4" key="1">
    <citation type="submission" date="2025-08" db="UniProtKB">
        <authorList>
            <consortium name="Ensembl"/>
        </authorList>
    </citation>
    <scope>IDENTIFICATION</scope>
</reference>
<evidence type="ECO:0000313" key="4">
    <source>
        <dbReference type="Ensembl" id="ENSPSTP00000017549.1"/>
    </source>
</evidence>
<name>A0A8C9FLS3_PAVCR</name>
<protein>
    <recommendedName>
        <fullName evidence="6">Glucocorticoid induced 1a</fullName>
    </recommendedName>
</protein>
<dbReference type="GO" id="GO:0005737">
    <property type="term" value="C:cytoplasm"/>
    <property type="evidence" value="ECO:0007669"/>
    <property type="project" value="TreeGrafter"/>
</dbReference>
<keyword evidence="1" id="KW-0597">Phosphoprotein</keyword>
<keyword evidence="3" id="KW-0812">Transmembrane</keyword>
<feature type="compositionally biased region" description="Low complexity" evidence="2">
    <location>
        <begin position="85"/>
        <end position="97"/>
    </location>
</feature>
<dbReference type="InterPro" id="IPR026642">
    <property type="entry name" value="Glcci1/FAM117"/>
</dbReference>
<dbReference type="PANTHER" id="PTHR14972:SF3">
    <property type="entry name" value="GLUCOCORTICOID-INDUCED TRANSCRIPT 1 PROTEIN"/>
    <property type="match status" value="1"/>
</dbReference>
<sequence>MLCILDCIIFFHKSRFKNELFSLYLFSSVMSTGLQAGSFLSNLNCLFLLQPLDIPDGRRAPLPAHYRSSSTRSIDTQTPSVQERSSSCSSHSPCVSPFCPPESQDGSPCSTEDLLYDRDKDSGSSSPLPKYASSPKPNNSYMFKREPPEGCERVKVFEEMSLYRREVEVFMLV</sequence>
<feature type="transmembrane region" description="Helical" evidence="3">
    <location>
        <begin position="21"/>
        <end position="40"/>
    </location>
</feature>
<keyword evidence="3" id="KW-1133">Transmembrane helix</keyword>
<evidence type="ECO:0000256" key="3">
    <source>
        <dbReference type="SAM" id="Phobius"/>
    </source>
</evidence>
<dbReference type="Proteomes" id="UP000694428">
    <property type="component" value="Unplaced"/>
</dbReference>